<evidence type="ECO:0000256" key="2">
    <source>
        <dbReference type="ARBA" id="ARBA00022695"/>
    </source>
</evidence>
<dbReference type="RefSeq" id="WP_257450467.1">
    <property type="nucleotide sequence ID" value="NZ_JANIPJ010000019.1"/>
</dbReference>
<feature type="domain" description="Cytidyltransferase-like" evidence="3">
    <location>
        <begin position="15"/>
        <end position="137"/>
    </location>
</feature>
<evidence type="ECO:0000313" key="5">
    <source>
        <dbReference type="Proteomes" id="UP001141950"/>
    </source>
</evidence>
<proteinExistence type="predicted"/>
<comment type="caution">
    <text evidence="4">The sequence shown here is derived from an EMBL/GenBank/DDBJ whole genome shotgun (WGS) entry which is preliminary data.</text>
</comment>
<dbReference type="NCBIfam" id="TIGR00125">
    <property type="entry name" value="cyt_tran_rel"/>
    <property type="match status" value="1"/>
</dbReference>
<evidence type="ECO:0000259" key="3">
    <source>
        <dbReference type="Pfam" id="PF01467"/>
    </source>
</evidence>
<dbReference type="AlphaFoldDB" id="A0A9X2MVM9"/>
<dbReference type="InterPro" id="IPR050385">
    <property type="entry name" value="Archaeal_FAD_synthase"/>
</dbReference>
<name>A0A9X2MVM9_9BACL</name>
<dbReference type="SUPFAM" id="SSF52374">
    <property type="entry name" value="Nucleotidylyl transferase"/>
    <property type="match status" value="1"/>
</dbReference>
<reference evidence="4" key="1">
    <citation type="submission" date="2022-08" db="EMBL/GenBank/DDBJ databases">
        <title>The genomic sequence of strain Paenibacillus sp. SCIV0701.</title>
        <authorList>
            <person name="Zhao H."/>
        </authorList>
    </citation>
    <scope>NUCLEOTIDE SEQUENCE</scope>
    <source>
        <strain evidence="4">SCIV0701</strain>
    </source>
</reference>
<gene>
    <name evidence="4" type="ORF">NQZ67_22815</name>
</gene>
<dbReference type="Gene3D" id="3.40.50.620">
    <property type="entry name" value="HUPs"/>
    <property type="match status" value="1"/>
</dbReference>
<dbReference type="SUPFAM" id="SSF53335">
    <property type="entry name" value="S-adenosyl-L-methionine-dependent methyltransferases"/>
    <property type="match status" value="1"/>
</dbReference>
<keyword evidence="2 4" id="KW-0548">Nucleotidyltransferase</keyword>
<keyword evidence="1" id="KW-0808">Transferase</keyword>
<dbReference type="GO" id="GO:0016779">
    <property type="term" value="F:nucleotidyltransferase activity"/>
    <property type="evidence" value="ECO:0007669"/>
    <property type="project" value="UniProtKB-KW"/>
</dbReference>
<evidence type="ECO:0000256" key="1">
    <source>
        <dbReference type="ARBA" id="ARBA00022679"/>
    </source>
</evidence>
<dbReference type="EMBL" id="JANIPJ010000019">
    <property type="protein sequence ID" value="MCR2806718.1"/>
    <property type="molecule type" value="Genomic_DNA"/>
</dbReference>
<accession>A0A9X2MVM9</accession>
<organism evidence="4 5">
    <name type="scientific">Paenibacillus soyae</name>
    <dbReference type="NCBI Taxonomy" id="2969249"/>
    <lineage>
        <taxon>Bacteria</taxon>
        <taxon>Bacillati</taxon>
        <taxon>Bacillota</taxon>
        <taxon>Bacilli</taxon>
        <taxon>Bacillales</taxon>
        <taxon>Paenibacillaceae</taxon>
        <taxon>Paenibacillus</taxon>
    </lineage>
</organism>
<dbReference type="PANTHER" id="PTHR43793">
    <property type="entry name" value="FAD SYNTHASE"/>
    <property type="match status" value="1"/>
</dbReference>
<dbReference type="PANTHER" id="PTHR43793:SF1">
    <property type="entry name" value="FAD SYNTHASE"/>
    <property type="match status" value="1"/>
</dbReference>
<evidence type="ECO:0000313" key="4">
    <source>
        <dbReference type="EMBL" id="MCR2806718.1"/>
    </source>
</evidence>
<dbReference type="Proteomes" id="UP001141950">
    <property type="component" value="Unassembled WGS sequence"/>
</dbReference>
<keyword evidence="5" id="KW-1185">Reference proteome</keyword>
<dbReference type="Gene3D" id="3.40.50.720">
    <property type="entry name" value="NAD(P)-binding Rossmann-like Domain"/>
    <property type="match status" value="1"/>
</dbReference>
<dbReference type="InterPro" id="IPR004821">
    <property type="entry name" value="Cyt_trans-like"/>
</dbReference>
<sequence length="261" mass="29669">MLSTETDKKWSVGYISGVFDMFHIGHLHLIRRSKERCDKLIVGVLTDELVFMLKSKWPTISLNERIEIVKAIKYVDEVDVTTEPLLNKLNALEKYKFNAMFSGDDHVADGWAHEEDALKALGVDLVFFPYTKEISTSTLQAITLPSRADHADKARRLDAGVEYVFPFDKVNKNERIIIYGIGKVGEQYVRQLAALHFCDVIAFADTYAKPGDLFEGKRCLTPEEILLNDKDYDRIVVASTTYHSQILSRLRSLGIEPGRII</sequence>
<dbReference type="InterPro" id="IPR029063">
    <property type="entry name" value="SAM-dependent_MTases_sf"/>
</dbReference>
<protein>
    <submittedName>
        <fullName evidence="4">Adenylyltransferase/cytidyltransferase family protein</fullName>
    </submittedName>
</protein>
<dbReference type="Pfam" id="PF01467">
    <property type="entry name" value="CTP_transf_like"/>
    <property type="match status" value="1"/>
</dbReference>
<dbReference type="InterPro" id="IPR014729">
    <property type="entry name" value="Rossmann-like_a/b/a_fold"/>
</dbReference>